<dbReference type="PANTHER" id="PTHR43673:SF10">
    <property type="entry name" value="NADH DEHYDROGENASE_NAD(P)H NITROREDUCTASE XCC3605-RELATED"/>
    <property type="match status" value="1"/>
</dbReference>
<dbReference type="CDD" id="cd02138">
    <property type="entry name" value="TdsD-like"/>
    <property type="match status" value="1"/>
</dbReference>
<reference evidence="5" key="1">
    <citation type="journal article" date="2019" name="Int. J. Syst. Evol. Microbiol.">
        <title>The Global Catalogue of Microorganisms (GCM) 10K type strain sequencing project: providing services to taxonomists for standard genome sequencing and annotation.</title>
        <authorList>
            <consortium name="The Broad Institute Genomics Platform"/>
            <consortium name="The Broad Institute Genome Sequencing Center for Infectious Disease"/>
            <person name="Wu L."/>
            <person name="Ma J."/>
        </authorList>
    </citation>
    <scope>NUCLEOTIDE SEQUENCE [LARGE SCALE GENOMIC DNA]</scope>
    <source>
        <strain evidence="5">KACC 14058</strain>
    </source>
</reference>
<comment type="caution">
    <text evidence="4">The sequence shown here is derived from an EMBL/GenBank/DDBJ whole genome shotgun (WGS) entry which is preliminary data.</text>
</comment>
<dbReference type="Proteomes" id="UP001595880">
    <property type="component" value="Unassembled WGS sequence"/>
</dbReference>
<dbReference type="EMBL" id="JBHSDV010000001">
    <property type="protein sequence ID" value="MFC4386564.1"/>
    <property type="molecule type" value="Genomic_DNA"/>
</dbReference>
<dbReference type="InterPro" id="IPR000415">
    <property type="entry name" value="Nitroreductase-like"/>
</dbReference>
<comment type="similarity">
    <text evidence="1">Belongs to the nitroreductase family.</text>
</comment>
<keyword evidence="2" id="KW-0560">Oxidoreductase</keyword>
<evidence type="ECO:0000313" key="5">
    <source>
        <dbReference type="Proteomes" id="UP001595880"/>
    </source>
</evidence>
<name>A0ABV8VQ55_9BACI</name>
<evidence type="ECO:0000256" key="1">
    <source>
        <dbReference type="ARBA" id="ARBA00007118"/>
    </source>
</evidence>
<proteinExistence type="inferred from homology"/>
<evidence type="ECO:0000256" key="2">
    <source>
        <dbReference type="ARBA" id="ARBA00023002"/>
    </source>
</evidence>
<dbReference type="SUPFAM" id="SSF55469">
    <property type="entry name" value="FMN-dependent nitroreductase-like"/>
    <property type="match status" value="1"/>
</dbReference>
<keyword evidence="5" id="KW-1185">Reference proteome</keyword>
<dbReference type="InterPro" id="IPR029479">
    <property type="entry name" value="Nitroreductase"/>
</dbReference>
<sequence length="183" mass="20825">MSTRKADYPIDEIFLNRWSPRAFKKEVVKEELLMSILEAARWAPSGSNKQPWRFILATTEEDKATFDQFIMDGNLTWCRNAPVYALLISDTEASPSHKFDAGAAWGYLALQAHKNGLATHAMGGIYKDKAKEILHIPDQYEVQICIAIGYQDDKNTLDETLRERETPSGRNSLDSMVMYGKFE</sequence>
<dbReference type="Gene3D" id="3.40.109.10">
    <property type="entry name" value="NADH Oxidase"/>
    <property type="match status" value="1"/>
</dbReference>
<accession>A0ABV8VQ55</accession>
<gene>
    <name evidence="4" type="ORF">ACFOZ1_01945</name>
</gene>
<evidence type="ECO:0000259" key="3">
    <source>
        <dbReference type="Pfam" id="PF00881"/>
    </source>
</evidence>
<feature type="domain" description="Nitroreductase" evidence="3">
    <location>
        <begin position="16"/>
        <end position="150"/>
    </location>
</feature>
<evidence type="ECO:0000313" key="4">
    <source>
        <dbReference type="EMBL" id="MFC4386564.1"/>
    </source>
</evidence>
<organism evidence="4 5">
    <name type="scientific">Gracilibacillus marinus</name>
    <dbReference type="NCBI Taxonomy" id="630535"/>
    <lineage>
        <taxon>Bacteria</taxon>
        <taxon>Bacillati</taxon>
        <taxon>Bacillota</taxon>
        <taxon>Bacilli</taxon>
        <taxon>Bacillales</taxon>
        <taxon>Bacillaceae</taxon>
        <taxon>Gracilibacillus</taxon>
    </lineage>
</organism>
<protein>
    <submittedName>
        <fullName evidence="4">Nitroreductase family protein</fullName>
    </submittedName>
</protein>
<dbReference type="Pfam" id="PF00881">
    <property type="entry name" value="Nitroreductase"/>
    <property type="match status" value="1"/>
</dbReference>
<dbReference type="RefSeq" id="WP_390195268.1">
    <property type="nucleotide sequence ID" value="NZ_JBHSDV010000001.1"/>
</dbReference>
<dbReference type="PANTHER" id="PTHR43673">
    <property type="entry name" value="NAD(P)H NITROREDUCTASE YDGI-RELATED"/>
    <property type="match status" value="1"/>
</dbReference>